<dbReference type="InterPro" id="IPR036259">
    <property type="entry name" value="MFS_trans_sf"/>
</dbReference>
<dbReference type="Proteomes" id="UP001142317">
    <property type="component" value="Unassembled WGS sequence"/>
</dbReference>
<keyword evidence="1" id="KW-0812">Transmembrane</keyword>
<keyword evidence="3" id="KW-1185">Reference proteome</keyword>
<feature type="transmembrane region" description="Helical" evidence="1">
    <location>
        <begin position="69"/>
        <end position="91"/>
    </location>
</feature>
<dbReference type="EMBL" id="BSEO01000005">
    <property type="protein sequence ID" value="GLJ79661.1"/>
    <property type="molecule type" value="Genomic_DNA"/>
</dbReference>
<evidence type="ECO:0000256" key="1">
    <source>
        <dbReference type="SAM" id="Phobius"/>
    </source>
</evidence>
<dbReference type="PANTHER" id="PTHR38441">
    <property type="entry name" value="INTEGRAL MEMBRANE PROTEIN-RELATED"/>
    <property type="match status" value="1"/>
</dbReference>
<keyword evidence="1" id="KW-1133">Transmembrane helix</keyword>
<comment type="caution">
    <text evidence="2">The sequence shown here is derived from an EMBL/GenBank/DDBJ whole genome shotgun (WGS) entry which is preliminary data.</text>
</comment>
<name>A0A9W6HGE0_9MICO</name>
<proteinExistence type="predicted"/>
<dbReference type="InterPro" id="IPR007436">
    <property type="entry name" value="DUF485"/>
</dbReference>
<dbReference type="AlphaFoldDB" id="A0A9W6HGE0"/>
<accession>A0A9W6HGE0</accession>
<feature type="transmembrane region" description="Helical" evidence="1">
    <location>
        <begin position="35"/>
        <end position="57"/>
    </location>
</feature>
<dbReference type="RefSeq" id="WP_210007567.1">
    <property type="nucleotide sequence ID" value="NZ_BSEO01000005.1"/>
</dbReference>
<evidence type="ECO:0000313" key="3">
    <source>
        <dbReference type="Proteomes" id="UP001142317"/>
    </source>
</evidence>
<protein>
    <submittedName>
        <fullName evidence="2">Membrane protein</fullName>
    </submittedName>
</protein>
<gene>
    <name evidence="2" type="ORF">GCM10017586_13430</name>
</gene>
<dbReference type="SUPFAM" id="SSF103473">
    <property type="entry name" value="MFS general substrate transporter"/>
    <property type="match status" value="1"/>
</dbReference>
<sequence>MTASNLPSSPPGRVDFVAVEESAPFRELKRKHRSFVWPLTVVFLVWYFVYVLLSSFATDFMAQRVWGDVTVGLLFGLGQFVTTFAITMGYVRYANRRLDPISSSIRADLERTEGIS</sequence>
<dbReference type="PANTHER" id="PTHR38441:SF1">
    <property type="entry name" value="MEMBRANE PROTEIN"/>
    <property type="match status" value="1"/>
</dbReference>
<organism evidence="2 3">
    <name type="scientific">Microbacterium imperiale</name>
    <dbReference type="NCBI Taxonomy" id="33884"/>
    <lineage>
        <taxon>Bacteria</taxon>
        <taxon>Bacillati</taxon>
        <taxon>Actinomycetota</taxon>
        <taxon>Actinomycetes</taxon>
        <taxon>Micrococcales</taxon>
        <taxon>Microbacteriaceae</taxon>
        <taxon>Microbacterium</taxon>
    </lineage>
</organism>
<reference evidence="2" key="1">
    <citation type="journal article" date="2014" name="Int. J. Syst. Evol. Microbiol.">
        <title>Complete genome sequence of Corynebacterium casei LMG S-19264T (=DSM 44701T), isolated from a smear-ripened cheese.</title>
        <authorList>
            <consortium name="US DOE Joint Genome Institute (JGI-PGF)"/>
            <person name="Walter F."/>
            <person name="Albersmeier A."/>
            <person name="Kalinowski J."/>
            <person name="Ruckert C."/>
        </authorList>
    </citation>
    <scope>NUCLEOTIDE SEQUENCE</scope>
    <source>
        <strain evidence="2">VKM Ac-1447</strain>
    </source>
</reference>
<evidence type="ECO:0000313" key="2">
    <source>
        <dbReference type="EMBL" id="GLJ79661.1"/>
    </source>
</evidence>
<keyword evidence="1" id="KW-0472">Membrane</keyword>
<dbReference type="Pfam" id="PF04341">
    <property type="entry name" value="DUF485"/>
    <property type="match status" value="1"/>
</dbReference>
<reference evidence="2" key="2">
    <citation type="submission" date="2023-01" db="EMBL/GenBank/DDBJ databases">
        <authorList>
            <person name="Sun Q."/>
            <person name="Evtushenko L."/>
        </authorList>
    </citation>
    <scope>NUCLEOTIDE SEQUENCE</scope>
    <source>
        <strain evidence="2">VKM Ac-1447</strain>
    </source>
</reference>